<dbReference type="Pfam" id="PF00564">
    <property type="entry name" value="PB1"/>
    <property type="match status" value="1"/>
</dbReference>
<dbReference type="SUPFAM" id="SSF54277">
    <property type="entry name" value="CAD &amp; PB1 domains"/>
    <property type="match status" value="1"/>
</dbReference>
<feature type="compositionally biased region" description="Low complexity" evidence="5">
    <location>
        <begin position="811"/>
        <end position="825"/>
    </location>
</feature>
<organism evidence="8 9">
    <name type="scientific">Stephania japonica</name>
    <dbReference type="NCBI Taxonomy" id="461633"/>
    <lineage>
        <taxon>Eukaryota</taxon>
        <taxon>Viridiplantae</taxon>
        <taxon>Streptophyta</taxon>
        <taxon>Embryophyta</taxon>
        <taxon>Tracheophyta</taxon>
        <taxon>Spermatophyta</taxon>
        <taxon>Magnoliopsida</taxon>
        <taxon>Ranunculales</taxon>
        <taxon>Menispermaceae</taxon>
        <taxon>Menispermoideae</taxon>
        <taxon>Cissampelideae</taxon>
        <taxon>Stephania</taxon>
    </lineage>
</organism>
<reference evidence="8 9" key="1">
    <citation type="submission" date="2024-01" db="EMBL/GenBank/DDBJ databases">
        <title>Genome assemblies of Stephania.</title>
        <authorList>
            <person name="Yang L."/>
        </authorList>
    </citation>
    <scope>NUCLEOTIDE SEQUENCE [LARGE SCALE GENOMIC DNA]</scope>
    <source>
        <strain evidence="8">QJT</strain>
        <tissue evidence="8">Leaf</tissue>
    </source>
</reference>
<feature type="compositionally biased region" description="Basic and acidic residues" evidence="5">
    <location>
        <begin position="551"/>
        <end position="560"/>
    </location>
</feature>
<dbReference type="Gene3D" id="3.10.20.90">
    <property type="entry name" value="Phosphatidylinositol 3-kinase Catalytic Subunit, Chain A, domain 1"/>
    <property type="match status" value="1"/>
</dbReference>
<evidence type="ECO:0000256" key="2">
    <source>
        <dbReference type="ARBA" id="ARBA00023125"/>
    </source>
</evidence>
<evidence type="ECO:0000256" key="5">
    <source>
        <dbReference type="SAM" id="MobiDB-lite"/>
    </source>
</evidence>
<keyword evidence="2" id="KW-0238">DNA-binding</keyword>
<sequence>MESFSPLETGLSSVVEDPFNNISEILNSDAFAELCRSPVSTTDQVQSLYNTMSTTTDHHVLNSNTISVIASNCVNKIGFQEKGLGFGCDDDKGSVIRNDGCFYINGVLDLGVNNVGLPRQIGWSLAERMLRALSIFKESSEAGILAQVWAPIKLGDQVLLSTCDQPYLLDHMLAGYREVSRSFTFGVKEMSGTFLGLPGRVFVSGLPEWTSNVVYYSTDEYLRGKYAVDHEVRGSIALPIFSPEEYSCCAVLELVSVREKPNFNLETEIVFHALQDVNLNTVTPPQVHPQYLSKNQRTALAEIADVLRAACHAHRLPLALTWIPCRYSKEINGEYAKVYVNECDNTNLGDNSVLCVENVACYVNDSRMQGFLHACADHFLEKGQGISGKALESNHPFFSSNVREYNVSKYPLVHHARKYGLNAAVATRLRSTHTGNFDYILEFFLPVNCNGCLEQQLLLNSLSNTMQRICTSLRTVSDAELAGNKGVKPGMQKEEGGNILLNVQPGQNSDPSLSANKVDLGEGVKLHVPDFRTGGDNVDPSLEQTTGYSRRQPDKKRSTGEKNISLSVLQQYFSGSLKDAAKSIGVCPTTLKRICRQHGISRWPSRKINKVNRSLRKIQTVIESVQGVEGGLRFDPITGGLVASPIIQGLEVHNAPRSSVPQNSGSIAEEIMSASGAPEIGGGNAAVKLEAYDCSNIGRSLLSRAFEGEAQQANVPVEESNFTGSNTKPFHTSSQERSTWVCSNEFSGDSYFAIERCNNKPVLGAVGMSLESSECHLVSQSLSSIEVAGDMDTGIDVDDGDGVVEHTHQPSSIMTDSSDGSASSSPNFHNQKHPEIKNCMRGGGSAVTVKATYKEDTARFKFDPSLGCLHLFDEVGRKFNLPIGTFQLKYLDDEEEWVMLVSESDLQECMEILESIRSRSIKLSVRDVSSTIGSSTSSNHGFLLGSSFVSGGIAGGSAPPKPWERAGASSGPAPFRPPSAGNTSDVVEASGTANPGELVSATGNTAANGDVNSTSRPVPTRPWQQNYGSGYGGGGYGTGLNYNSGYGTGMYNSMNSYGGIGGTYGGGMYGNNMYRSGYGGGLYGGSGMYGGGMYNGGMGGPMYGGMGMGGPYQDPNNPFNGPPPPPSFWASFLQGMQGFVNAIGQITFLTEQSTQSFNMVMSFLLQFFDRAGMLYGVLARFVLKLLFGRRAKSRQFPPQIGPAGLPAPRGAPGGQKFIEGPKTAPSGSWDNVWGDDDTRRM</sequence>
<accession>A0AAP0JRQ2</accession>
<dbReference type="PANTHER" id="PTHR32002:SF41">
    <property type="entry name" value="PROTEIN NLP8"/>
    <property type="match status" value="1"/>
</dbReference>
<feature type="region of interest" description="Disordered" evidence="5">
    <location>
        <begin position="955"/>
        <end position="1023"/>
    </location>
</feature>
<proteinExistence type="predicted"/>
<dbReference type="InterPro" id="IPR053793">
    <property type="entry name" value="PB1-like"/>
</dbReference>
<dbReference type="GO" id="GO:0003677">
    <property type="term" value="F:DNA binding"/>
    <property type="evidence" value="ECO:0007669"/>
    <property type="project" value="UniProtKB-KW"/>
</dbReference>
<dbReference type="GO" id="GO:0003700">
    <property type="term" value="F:DNA-binding transcription factor activity"/>
    <property type="evidence" value="ECO:0007669"/>
    <property type="project" value="InterPro"/>
</dbReference>
<feature type="domain" description="PB1" evidence="7">
    <location>
        <begin position="846"/>
        <end position="928"/>
    </location>
</feature>
<dbReference type="InterPro" id="IPR055081">
    <property type="entry name" value="NLP1-9_GAF"/>
</dbReference>
<keyword evidence="9" id="KW-1185">Reference proteome</keyword>
<evidence type="ECO:0000256" key="1">
    <source>
        <dbReference type="ARBA" id="ARBA00023015"/>
    </source>
</evidence>
<dbReference type="EMBL" id="JBBNAE010000003">
    <property type="protein sequence ID" value="KAK9138704.1"/>
    <property type="molecule type" value="Genomic_DNA"/>
</dbReference>
<feature type="domain" description="RWP-RK" evidence="6">
    <location>
        <begin position="544"/>
        <end position="631"/>
    </location>
</feature>
<evidence type="ECO:0000256" key="4">
    <source>
        <dbReference type="ARBA" id="ARBA00023242"/>
    </source>
</evidence>
<feature type="region of interest" description="Disordered" evidence="5">
    <location>
        <begin position="809"/>
        <end position="836"/>
    </location>
</feature>
<gene>
    <name evidence="8" type="ORF">Sjap_009298</name>
</gene>
<dbReference type="InterPro" id="IPR000270">
    <property type="entry name" value="PB1_dom"/>
</dbReference>
<feature type="compositionally biased region" description="Polar residues" evidence="5">
    <location>
        <begin position="1001"/>
        <end position="1023"/>
    </location>
</feature>
<evidence type="ECO:0000259" key="7">
    <source>
        <dbReference type="PROSITE" id="PS51745"/>
    </source>
</evidence>
<dbReference type="PANTHER" id="PTHR32002">
    <property type="entry name" value="PROTEIN NLP8"/>
    <property type="match status" value="1"/>
</dbReference>
<evidence type="ECO:0000313" key="8">
    <source>
        <dbReference type="EMBL" id="KAK9138704.1"/>
    </source>
</evidence>
<dbReference type="Pfam" id="PF22922">
    <property type="entry name" value="GAF_NLP"/>
    <property type="match status" value="1"/>
</dbReference>
<keyword evidence="3" id="KW-0804">Transcription</keyword>
<feature type="region of interest" description="Disordered" evidence="5">
    <location>
        <begin position="529"/>
        <end position="561"/>
    </location>
</feature>
<name>A0AAP0JRQ2_9MAGN</name>
<feature type="compositionally biased region" description="Low complexity" evidence="5">
    <location>
        <begin position="1201"/>
        <end position="1210"/>
    </location>
</feature>
<dbReference type="SMART" id="SM00666">
    <property type="entry name" value="PB1"/>
    <property type="match status" value="1"/>
</dbReference>
<dbReference type="InterPro" id="IPR003035">
    <property type="entry name" value="RWP-RK_dom"/>
</dbReference>
<comment type="caution">
    <text evidence="8">The sequence shown here is derived from an EMBL/GenBank/DDBJ whole genome shotgun (WGS) entry which is preliminary data.</text>
</comment>
<dbReference type="Proteomes" id="UP001417504">
    <property type="component" value="Unassembled WGS sequence"/>
</dbReference>
<keyword evidence="4" id="KW-0539">Nucleus</keyword>
<dbReference type="PROSITE" id="PS51745">
    <property type="entry name" value="PB1"/>
    <property type="match status" value="1"/>
</dbReference>
<dbReference type="InterPro" id="IPR045012">
    <property type="entry name" value="NLP"/>
</dbReference>
<protein>
    <submittedName>
        <fullName evidence="8">Uncharacterized protein</fullName>
    </submittedName>
</protein>
<dbReference type="Pfam" id="PF02042">
    <property type="entry name" value="RWP-RK"/>
    <property type="match status" value="1"/>
</dbReference>
<evidence type="ECO:0000313" key="9">
    <source>
        <dbReference type="Proteomes" id="UP001417504"/>
    </source>
</evidence>
<feature type="region of interest" description="Disordered" evidence="5">
    <location>
        <begin position="1197"/>
        <end position="1241"/>
    </location>
</feature>
<evidence type="ECO:0000256" key="3">
    <source>
        <dbReference type="ARBA" id="ARBA00023163"/>
    </source>
</evidence>
<keyword evidence="1" id="KW-0805">Transcription regulation</keyword>
<evidence type="ECO:0000259" key="6">
    <source>
        <dbReference type="PROSITE" id="PS51519"/>
    </source>
</evidence>
<dbReference type="PROSITE" id="PS51519">
    <property type="entry name" value="RWP_RK"/>
    <property type="match status" value="1"/>
</dbReference>
<dbReference type="AlphaFoldDB" id="A0AAP0JRQ2"/>